<name>A0A2U1LIV3_ARTAN</name>
<keyword evidence="2" id="KW-1185">Reference proteome</keyword>
<dbReference type="AlphaFoldDB" id="A0A2U1LIV3"/>
<gene>
    <name evidence="1" type="ORF">CTI12_AA486330</name>
</gene>
<reference evidence="1 2" key="1">
    <citation type="journal article" date="2018" name="Mol. Plant">
        <title>The genome of Artemisia annua provides insight into the evolution of Asteraceae family and artemisinin biosynthesis.</title>
        <authorList>
            <person name="Shen Q."/>
            <person name="Zhang L."/>
            <person name="Liao Z."/>
            <person name="Wang S."/>
            <person name="Yan T."/>
            <person name="Shi P."/>
            <person name="Liu M."/>
            <person name="Fu X."/>
            <person name="Pan Q."/>
            <person name="Wang Y."/>
            <person name="Lv Z."/>
            <person name="Lu X."/>
            <person name="Zhang F."/>
            <person name="Jiang W."/>
            <person name="Ma Y."/>
            <person name="Chen M."/>
            <person name="Hao X."/>
            <person name="Li L."/>
            <person name="Tang Y."/>
            <person name="Lv G."/>
            <person name="Zhou Y."/>
            <person name="Sun X."/>
            <person name="Brodelius P.E."/>
            <person name="Rose J.K.C."/>
            <person name="Tang K."/>
        </authorList>
    </citation>
    <scope>NUCLEOTIDE SEQUENCE [LARGE SCALE GENOMIC DNA]</scope>
    <source>
        <strain evidence="2">cv. Huhao1</strain>
        <tissue evidence="1">Leaf</tissue>
    </source>
</reference>
<protein>
    <submittedName>
        <fullName evidence="1">Uncharacterized protein</fullName>
    </submittedName>
</protein>
<dbReference type="EMBL" id="PKPP01009162">
    <property type="protein sequence ID" value="PWA48922.1"/>
    <property type="molecule type" value="Genomic_DNA"/>
</dbReference>
<organism evidence="1 2">
    <name type="scientific">Artemisia annua</name>
    <name type="common">Sweet wormwood</name>
    <dbReference type="NCBI Taxonomy" id="35608"/>
    <lineage>
        <taxon>Eukaryota</taxon>
        <taxon>Viridiplantae</taxon>
        <taxon>Streptophyta</taxon>
        <taxon>Embryophyta</taxon>
        <taxon>Tracheophyta</taxon>
        <taxon>Spermatophyta</taxon>
        <taxon>Magnoliopsida</taxon>
        <taxon>eudicotyledons</taxon>
        <taxon>Gunneridae</taxon>
        <taxon>Pentapetalae</taxon>
        <taxon>asterids</taxon>
        <taxon>campanulids</taxon>
        <taxon>Asterales</taxon>
        <taxon>Asteraceae</taxon>
        <taxon>Asteroideae</taxon>
        <taxon>Anthemideae</taxon>
        <taxon>Artemisiinae</taxon>
        <taxon>Artemisia</taxon>
    </lineage>
</organism>
<dbReference type="Proteomes" id="UP000245207">
    <property type="component" value="Unassembled WGS sequence"/>
</dbReference>
<evidence type="ECO:0000313" key="2">
    <source>
        <dbReference type="Proteomes" id="UP000245207"/>
    </source>
</evidence>
<proteinExistence type="predicted"/>
<comment type="caution">
    <text evidence="1">The sequence shown here is derived from an EMBL/GenBank/DDBJ whole genome shotgun (WGS) entry which is preliminary data.</text>
</comment>
<evidence type="ECO:0000313" key="1">
    <source>
        <dbReference type="EMBL" id="PWA48922.1"/>
    </source>
</evidence>
<sequence length="53" mass="5783">MKLMLALQASENADVSIDAGNKEFIMDETDASVVEQETVKNAKESAIVEIQRA</sequence>
<accession>A0A2U1LIV3</accession>